<evidence type="ECO:0000313" key="3">
    <source>
        <dbReference type="EMBL" id="WPR90423.1"/>
    </source>
</evidence>
<dbReference type="PROSITE" id="PS51257">
    <property type="entry name" value="PROKAR_LIPOPROTEIN"/>
    <property type="match status" value="1"/>
</dbReference>
<dbReference type="Gene3D" id="3.40.190.10">
    <property type="entry name" value="Periplasmic binding protein-like II"/>
    <property type="match status" value="1"/>
</dbReference>
<evidence type="ECO:0000259" key="2">
    <source>
        <dbReference type="Pfam" id="PF00496"/>
    </source>
</evidence>
<feature type="signal peptide" evidence="1">
    <location>
        <begin position="1"/>
        <end position="20"/>
    </location>
</feature>
<dbReference type="RefSeq" id="WP_320943135.1">
    <property type="nucleotide sequence ID" value="NZ_BAABEU010000011.1"/>
</dbReference>
<dbReference type="SUPFAM" id="SSF53850">
    <property type="entry name" value="Periplasmic binding protein-like II"/>
    <property type="match status" value="1"/>
</dbReference>
<dbReference type="Gene3D" id="3.10.105.10">
    <property type="entry name" value="Dipeptide-binding Protein, Domain 3"/>
    <property type="match status" value="1"/>
</dbReference>
<dbReference type="InterPro" id="IPR000914">
    <property type="entry name" value="SBP_5_dom"/>
</dbReference>
<dbReference type="PIRSF" id="PIRSF002741">
    <property type="entry name" value="MppA"/>
    <property type="match status" value="1"/>
</dbReference>
<dbReference type="InterPro" id="IPR039424">
    <property type="entry name" value="SBP_5"/>
</dbReference>
<feature type="chain" id="PRO_5045859782" evidence="1">
    <location>
        <begin position="21"/>
        <end position="504"/>
    </location>
</feature>
<accession>A0ABZ0SRI8</accession>
<keyword evidence="4" id="KW-1185">Reference proteome</keyword>
<dbReference type="Pfam" id="PF00496">
    <property type="entry name" value="SBP_bac_5"/>
    <property type="match status" value="1"/>
</dbReference>
<evidence type="ECO:0000313" key="4">
    <source>
        <dbReference type="Proteomes" id="UP001323798"/>
    </source>
</evidence>
<evidence type="ECO:0000256" key="1">
    <source>
        <dbReference type="SAM" id="SignalP"/>
    </source>
</evidence>
<dbReference type="Proteomes" id="UP001323798">
    <property type="component" value="Chromosome"/>
</dbReference>
<dbReference type="PANTHER" id="PTHR30290">
    <property type="entry name" value="PERIPLASMIC BINDING COMPONENT OF ABC TRANSPORTER"/>
    <property type="match status" value="1"/>
</dbReference>
<gene>
    <name evidence="3" type="ORF">SM116_03800</name>
</gene>
<feature type="domain" description="Solute-binding protein family 5" evidence="2">
    <location>
        <begin position="79"/>
        <end position="414"/>
    </location>
</feature>
<dbReference type="EMBL" id="CP139368">
    <property type="protein sequence ID" value="WPR90423.1"/>
    <property type="molecule type" value="Genomic_DNA"/>
</dbReference>
<proteinExistence type="predicted"/>
<protein>
    <submittedName>
        <fullName evidence="3">ABC transporter substrate-binding protein</fullName>
    </submittedName>
</protein>
<dbReference type="InterPro" id="IPR030678">
    <property type="entry name" value="Peptide/Ni-bd"/>
</dbReference>
<organism evidence="3 4">
    <name type="scientific">Microbacterium rhizosphaerae</name>
    <dbReference type="NCBI Taxonomy" id="1678237"/>
    <lineage>
        <taxon>Bacteria</taxon>
        <taxon>Bacillati</taxon>
        <taxon>Actinomycetota</taxon>
        <taxon>Actinomycetes</taxon>
        <taxon>Micrococcales</taxon>
        <taxon>Microbacteriaceae</taxon>
        <taxon>Microbacterium</taxon>
    </lineage>
</organism>
<reference evidence="3 4" key="1">
    <citation type="submission" date="2023-11" db="EMBL/GenBank/DDBJ databases">
        <title>Genome sequence of Microbacterium rhizosphaerae KACC 19337.</title>
        <authorList>
            <person name="Choi H."/>
            <person name="Kim S."/>
            <person name="Kim Y."/>
            <person name="Kwon S.-W."/>
            <person name="Heo J."/>
        </authorList>
    </citation>
    <scope>NUCLEOTIDE SEQUENCE [LARGE SCALE GENOMIC DNA]</scope>
    <source>
        <strain evidence="3 4">KACC 19337</strain>
    </source>
</reference>
<keyword evidence="1" id="KW-0732">Signal</keyword>
<sequence>MFRWKATAAAVLAAAALTLAGCAGSSGGSSTGSNSGGTLTLGAIVAPQTFDPAGAQWGNASPYYQAVFDTLLLMKPDGTVEPMLASKYAYNADKTQLTLTIRDGVTFTDGSKLDAATVKDNLVRFQKGTSPDASNLAGVKSIEANGNDVVLTLGAPDPALLNNLTRDAGLVASEKSLTAGDIATNPVGSGPYVLDTKNTVTGSSYVYTKNKGYWDKSLQHYDKLVINVYSDPTAALNAIKAGEANAVKLVNNDALDQITAAGWTINKNELDFQGIMLYDRGGAMNPALGNVKVRQAINMAFDRKALLKTVASGYGTVTEQVFPTTSAGFDKSLDSTYKYDPAGAKKLLADAGYPNGFTLDMPTTSLLGASTFNLISQQLADIGITVKGTDVGTNYITAMLAPKYPAAFMALEQNPDWQLIQFMLSPTATWNPFHYGDDTANALIKKIQYGDTGAVKDLNTYVVQQAWFAPFFRVQGSVASDASTSVTMMSTNAFPAIYNFVPKS</sequence>
<name>A0ABZ0SRI8_9MICO</name>